<protein>
    <recommendedName>
        <fullName evidence="3">Regulatory protein zeste</fullName>
    </recommendedName>
</protein>
<proteinExistence type="predicted"/>
<keyword evidence="2" id="KW-1185">Reference proteome</keyword>
<sequence length="138" mass="15589">MDAISGAFSAVITKESRKTAWIEITAFIAMKHPDCPVKTERSVRKKWNNFETREKAVIRHHLSGLNETGCGPSNRPLCNLFQKYWEWYLGIYNPFVAAEIDMGIDTEKDVVFMNEVEMADHILGRPTSSTPAAINEVG</sequence>
<reference evidence="1 2" key="1">
    <citation type="journal article" date="2023" name="Nucleic Acids Res.">
        <title>The hologenome of Daphnia magna reveals possible DNA methylation and microbiome-mediated evolution of the host genome.</title>
        <authorList>
            <person name="Chaturvedi A."/>
            <person name="Li X."/>
            <person name="Dhandapani V."/>
            <person name="Marshall H."/>
            <person name="Kissane S."/>
            <person name="Cuenca-Cambronero M."/>
            <person name="Asole G."/>
            <person name="Calvet F."/>
            <person name="Ruiz-Romero M."/>
            <person name="Marangio P."/>
            <person name="Guigo R."/>
            <person name="Rago D."/>
            <person name="Mirbahai L."/>
            <person name="Eastwood N."/>
            <person name="Colbourne J.K."/>
            <person name="Zhou J."/>
            <person name="Mallon E."/>
            <person name="Orsini L."/>
        </authorList>
    </citation>
    <scope>NUCLEOTIDE SEQUENCE [LARGE SCALE GENOMIC DNA]</scope>
    <source>
        <strain evidence="1">LRV0_1</strain>
    </source>
</reference>
<organism evidence="1 2">
    <name type="scientific">Daphnia magna</name>
    <dbReference type="NCBI Taxonomy" id="35525"/>
    <lineage>
        <taxon>Eukaryota</taxon>
        <taxon>Metazoa</taxon>
        <taxon>Ecdysozoa</taxon>
        <taxon>Arthropoda</taxon>
        <taxon>Crustacea</taxon>
        <taxon>Branchiopoda</taxon>
        <taxon>Diplostraca</taxon>
        <taxon>Cladocera</taxon>
        <taxon>Anomopoda</taxon>
        <taxon>Daphniidae</taxon>
        <taxon>Daphnia</taxon>
    </lineage>
</organism>
<evidence type="ECO:0000313" key="1">
    <source>
        <dbReference type="EMBL" id="KAK4003803.1"/>
    </source>
</evidence>
<evidence type="ECO:0008006" key="3">
    <source>
        <dbReference type="Google" id="ProtNLM"/>
    </source>
</evidence>
<name>A0ABQ9YT37_9CRUS</name>
<dbReference type="EMBL" id="JAOYFB010000001">
    <property type="protein sequence ID" value="KAK4003803.1"/>
    <property type="molecule type" value="Genomic_DNA"/>
</dbReference>
<accession>A0ABQ9YT37</accession>
<comment type="caution">
    <text evidence="1">The sequence shown here is derived from an EMBL/GenBank/DDBJ whole genome shotgun (WGS) entry which is preliminary data.</text>
</comment>
<evidence type="ECO:0000313" key="2">
    <source>
        <dbReference type="Proteomes" id="UP001234178"/>
    </source>
</evidence>
<dbReference type="Proteomes" id="UP001234178">
    <property type="component" value="Unassembled WGS sequence"/>
</dbReference>
<gene>
    <name evidence="1" type="ORF">OUZ56_005555</name>
</gene>